<name>A0ABV7JGE3_9GAMM</name>
<evidence type="ECO:0000313" key="1">
    <source>
        <dbReference type="EMBL" id="MFC3195959.1"/>
    </source>
</evidence>
<dbReference type="EMBL" id="JBHRTS010000016">
    <property type="protein sequence ID" value="MFC3195959.1"/>
    <property type="molecule type" value="Genomic_DNA"/>
</dbReference>
<dbReference type="RefSeq" id="WP_157893051.1">
    <property type="nucleotide sequence ID" value="NZ_JBHRTS010000016.1"/>
</dbReference>
<reference evidence="2" key="1">
    <citation type="journal article" date="2019" name="Int. J. Syst. Evol. Microbiol.">
        <title>The Global Catalogue of Microorganisms (GCM) 10K type strain sequencing project: providing services to taxonomists for standard genome sequencing and annotation.</title>
        <authorList>
            <consortium name="The Broad Institute Genomics Platform"/>
            <consortium name="The Broad Institute Genome Sequencing Center for Infectious Disease"/>
            <person name="Wu L."/>
            <person name="Ma J."/>
        </authorList>
    </citation>
    <scope>NUCLEOTIDE SEQUENCE [LARGE SCALE GENOMIC DNA]</scope>
    <source>
        <strain evidence="2">KCTC 42953</strain>
    </source>
</reference>
<organism evidence="1 2">
    <name type="scientific">Marinicella sediminis</name>
    <dbReference type="NCBI Taxonomy" id="1792834"/>
    <lineage>
        <taxon>Bacteria</taxon>
        <taxon>Pseudomonadati</taxon>
        <taxon>Pseudomonadota</taxon>
        <taxon>Gammaproteobacteria</taxon>
        <taxon>Lysobacterales</taxon>
        <taxon>Marinicellaceae</taxon>
        <taxon>Marinicella</taxon>
    </lineage>
</organism>
<evidence type="ECO:0000313" key="2">
    <source>
        <dbReference type="Proteomes" id="UP001595533"/>
    </source>
</evidence>
<protein>
    <recommendedName>
        <fullName evidence="3">HNH endonuclease</fullName>
    </recommendedName>
</protein>
<proteinExistence type="predicted"/>
<accession>A0ABV7JGE3</accession>
<sequence>MYKKWLDAITKLGAIKNARVTCPECEQAILTRIDIPLEREHSVFERLIYCENCNAEKSFTIEGATRYFGYNGKDKVSDTIKIDVIKRRYQASKTIK</sequence>
<comment type="caution">
    <text evidence="1">The sequence shown here is derived from an EMBL/GenBank/DDBJ whole genome shotgun (WGS) entry which is preliminary data.</text>
</comment>
<evidence type="ECO:0008006" key="3">
    <source>
        <dbReference type="Google" id="ProtNLM"/>
    </source>
</evidence>
<dbReference type="Proteomes" id="UP001595533">
    <property type="component" value="Unassembled WGS sequence"/>
</dbReference>
<keyword evidence="2" id="KW-1185">Reference proteome</keyword>
<gene>
    <name evidence="1" type="ORF">ACFODZ_17040</name>
</gene>